<dbReference type="Proteomes" id="UP000196239">
    <property type="component" value="Chromosome 1"/>
</dbReference>
<evidence type="ECO:0000313" key="2">
    <source>
        <dbReference type="Proteomes" id="UP000196239"/>
    </source>
</evidence>
<name>A0A128A301_9ARCH</name>
<accession>A0A128A301</accession>
<sequence length="64" mass="7593">MILTCLNYLKHTKTHDMYHHTTDRGLSFIIFSYIYESKNRIELSNIFKVKKGTGFCKIQHRGIT</sequence>
<organism evidence="1 2">
    <name type="scientific">Nitrosotalea devaniterrae</name>
    <dbReference type="NCBI Taxonomy" id="1078905"/>
    <lineage>
        <taxon>Archaea</taxon>
        <taxon>Nitrososphaerota</taxon>
        <taxon>Nitrososphaeria</taxon>
        <taxon>Nitrosotaleales</taxon>
        <taxon>Nitrosotaleaceae</taxon>
        <taxon>Nitrosotalea</taxon>
    </lineage>
</organism>
<protein>
    <submittedName>
        <fullName evidence="1">Uncharacterized protein</fullName>
    </submittedName>
</protein>
<dbReference type="EMBL" id="LN890280">
    <property type="protein sequence ID" value="CUR51735.1"/>
    <property type="molecule type" value="Genomic_DNA"/>
</dbReference>
<gene>
    <name evidence="1" type="ORF">NDEV_0970</name>
</gene>
<dbReference type="AlphaFoldDB" id="A0A128A301"/>
<keyword evidence="2" id="KW-1185">Reference proteome</keyword>
<proteinExistence type="predicted"/>
<dbReference type="KEGG" id="ndv:NDEV_0970"/>
<evidence type="ECO:0000313" key="1">
    <source>
        <dbReference type="EMBL" id="CUR51735.1"/>
    </source>
</evidence>
<reference evidence="2" key="1">
    <citation type="submission" date="2015-10" db="EMBL/GenBank/DDBJ databases">
        <authorList>
            <person name="Lehtovirta-Morley L.E."/>
            <person name="Vieille C."/>
        </authorList>
    </citation>
    <scope>NUCLEOTIDE SEQUENCE [LARGE SCALE GENOMIC DNA]</scope>
</reference>